<evidence type="ECO:0000313" key="1">
    <source>
        <dbReference type="EMBL" id="KAF6297035.1"/>
    </source>
</evidence>
<dbReference type="AlphaFoldDB" id="A0A7J7T949"/>
<accession>A0A7J7T949</accession>
<dbReference type="Proteomes" id="UP000527355">
    <property type="component" value="Unassembled WGS sequence"/>
</dbReference>
<gene>
    <name evidence="1" type="ORF">mMyoMyo1_018277</name>
</gene>
<evidence type="ECO:0000313" key="2">
    <source>
        <dbReference type="Proteomes" id="UP000527355"/>
    </source>
</evidence>
<reference evidence="1 2" key="1">
    <citation type="journal article" date="2020" name="Nature">
        <title>Six reference-quality genomes reveal evolution of bat adaptations.</title>
        <authorList>
            <person name="Jebb D."/>
            <person name="Huang Z."/>
            <person name="Pippel M."/>
            <person name="Hughes G.M."/>
            <person name="Lavrichenko K."/>
            <person name="Devanna P."/>
            <person name="Winkler S."/>
            <person name="Jermiin L.S."/>
            <person name="Skirmuntt E.C."/>
            <person name="Katzourakis A."/>
            <person name="Burkitt-Gray L."/>
            <person name="Ray D.A."/>
            <person name="Sullivan K.A.M."/>
            <person name="Roscito J.G."/>
            <person name="Kirilenko B.M."/>
            <person name="Davalos L.M."/>
            <person name="Corthals A.P."/>
            <person name="Power M.L."/>
            <person name="Jones G."/>
            <person name="Ransome R.D."/>
            <person name="Dechmann D.K.N."/>
            <person name="Locatelli A.G."/>
            <person name="Puechmaille S.J."/>
            <person name="Fedrigo O."/>
            <person name="Jarvis E.D."/>
            <person name="Hiller M."/>
            <person name="Vernes S.C."/>
            <person name="Myers E.W."/>
            <person name="Teeling E.C."/>
        </authorList>
    </citation>
    <scope>NUCLEOTIDE SEQUENCE [LARGE SCALE GENOMIC DNA]</scope>
    <source>
        <strain evidence="1">MMyoMyo1</strain>
        <tissue evidence="1">Flight muscle</tissue>
    </source>
</reference>
<comment type="caution">
    <text evidence="1">The sequence shown here is derived from an EMBL/GenBank/DDBJ whole genome shotgun (WGS) entry which is preliminary data.</text>
</comment>
<proteinExistence type="predicted"/>
<protein>
    <submittedName>
        <fullName evidence="1">Putative sphingolipid transporter 3 (Putative)</fullName>
    </submittedName>
</protein>
<name>A0A7J7T949_MYOMY</name>
<keyword evidence="2" id="KW-1185">Reference proteome</keyword>
<dbReference type="EMBL" id="JABWUV010000017">
    <property type="protein sequence ID" value="KAF6297035.1"/>
    <property type="molecule type" value="Genomic_DNA"/>
</dbReference>
<sequence length="146" mass="14865">MPHSSASPPSGSPLAETAFGHFVGGSWASACSLGSSGPWQRGSGLGQAQSVVLPKCRGTAEALQITVGHVLGDASSPYLIGLVRPDLQCPAGQTPRHLPAALPQPSTEFPVLCFRHRPWGWLLPAGCTAPGAGPGTGPAAWLRDPG</sequence>
<organism evidence="1 2">
    <name type="scientific">Myotis myotis</name>
    <name type="common">Greater mouse-eared bat</name>
    <name type="synonym">Vespertilio myotis</name>
    <dbReference type="NCBI Taxonomy" id="51298"/>
    <lineage>
        <taxon>Eukaryota</taxon>
        <taxon>Metazoa</taxon>
        <taxon>Chordata</taxon>
        <taxon>Craniata</taxon>
        <taxon>Vertebrata</taxon>
        <taxon>Euteleostomi</taxon>
        <taxon>Mammalia</taxon>
        <taxon>Eutheria</taxon>
        <taxon>Laurasiatheria</taxon>
        <taxon>Chiroptera</taxon>
        <taxon>Yangochiroptera</taxon>
        <taxon>Vespertilionidae</taxon>
        <taxon>Myotis</taxon>
    </lineage>
</organism>